<keyword evidence="1" id="KW-0862">Zinc</keyword>
<name>A0ABR1XXU1_9PEZI</name>
<dbReference type="PROSITE" id="PS50157">
    <property type="entry name" value="ZINC_FINGER_C2H2_2"/>
    <property type="match status" value="1"/>
</dbReference>
<dbReference type="Proteomes" id="UP001456524">
    <property type="component" value="Unassembled WGS sequence"/>
</dbReference>
<reference evidence="3 4" key="1">
    <citation type="journal article" date="2022" name="G3 (Bethesda)">
        <title>Enemy or ally: a genomic approach to elucidate the lifestyle of Phyllosticta citrichinaensis.</title>
        <authorList>
            <person name="Buijs V.A."/>
            <person name="Groenewald J.Z."/>
            <person name="Haridas S."/>
            <person name="LaButti K.M."/>
            <person name="Lipzen A."/>
            <person name="Martin F.M."/>
            <person name="Barry K."/>
            <person name="Grigoriev I.V."/>
            <person name="Crous P.W."/>
            <person name="Seidl M.F."/>
        </authorList>
    </citation>
    <scope>NUCLEOTIDE SEQUENCE [LARGE SCALE GENOMIC DNA]</scope>
    <source>
        <strain evidence="3 4">CBS 129764</strain>
    </source>
</reference>
<accession>A0ABR1XXU1</accession>
<sequence>MSAVEINCSCLKCSRCSRSFWCKKHRYEHHTSLHTATTTRTTTTERHTTQNTKHGNVIQLQHTQLLSLPLPVLFRLFEHDEHDHPPRGHWRRTTCRRLAYDAHAGLLDQRPECLPPTTTSHSCQVRHFRQVRPFRHAIRHDGSASALRHHPRAGLVHVEAFARGRTRRPNGVVRSHSHIFSVFEEG</sequence>
<gene>
    <name evidence="3" type="ORF">IWX90DRAFT_197585</name>
</gene>
<proteinExistence type="predicted"/>
<feature type="domain" description="C2H2-type" evidence="2">
    <location>
        <begin position="11"/>
        <end position="39"/>
    </location>
</feature>
<organism evidence="3 4">
    <name type="scientific">Phyllosticta citrichinensis</name>
    <dbReference type="NCBI Taxonomy" id="1130410"/>
    <lineage>
        <taxon>Eukaryota</taxon>
        <taxon>Fungi</taxon>
        <taxon>Dikarya</taxon>
        <taxon>Ascomycota</taxon>
        <taxon>Pezizomycotina</taxon>
        <taxon>Dothideomycetes</taxon>
        <taxon>Dothideomycetes incertae sedis</taxon>
        <taxon>Botryosphaeriales</taxon>
        <taxon>Phyllostictaceae</taxon>
        <taxon>Phyllosticta</taxon>
    </lineage>
</organism>
<evidence type="ECO:0000256" key="1">
    <source>
        <dbReference type="PROSITE-ProRule" id="PRU00042"/>
    </source>
</evidence>
<evidence type="ECO:0000313" key="4">
    <source>
        <dbReference type="Proteomes" id="UP001456524"/>
    </source>
</evidence>
<comment type="caution">
    <text evidence="3">The sequence shown here is derived from an EMBL/GenBank/DDBJ whole genome shotgun (WGS) entry which is preliminary data.</text>
</comment>
<evidence type="ECO:0000259" key="2">
    <source>
        <dbReference type="PROSITE" id="PS50157"/>
    </source>
</evidence>
<dbReference type="PROSITE" id="PS00028">
    <property type="entry name" value="ZINC_FINGER_C2H2_1"/>
    <property type="match status" value="1"/>
</dbReference>
<dbReference type="EMBL" id="JBBWUH010000004">
    <property type="protein sequence ID" value="KAK8170067.1"/>
    <property type="molecule type" value="Genomic_DNA"/>
</dbReference>
<protein>
    <recommendedName>
        <fullName evidence="2">C2H2-type domain-containing protein</fullName>
    </recommendedName>
</protein>
<keyword evidence="1" id="KW-0479">Metal-binding</keyword>
<dbReference type="InterPro" id="IPR013087">
    <property type="entry name" value="Znf_C2H2_type"/>
</dbReference>
<keyword evidence="4" id="KW-1185">Reference proteome</keyword>
<keyword evidence="1" id="KW-0863">Zinc-finger</keyword>
<evidence type="ECO:0000313" key="3">
    <source>
        <dbReference type="EMBL" id="KAK8170067.1"/>
    </source>
</evidence>